<proteinExistence type="inferred from homology"/>
<dbReference type="OrthoDB" id="28644at2759"/>
<feature type="coiled-coil region" evidence="2">
    <location>
        <begin position="52"/>
        <end position="79"/>
    </location>
</feature>
<dbReference type="SUPFAM" id="SSF55129">
    <property type="entry name" value="Ribosomal protein L30p/L7e"/>
    <property type="match status" value="1"/>
</dbReference>
<dbReference type="InterPro" id="IPR035808">
    <property type="entry name" value="Ribosomal_uL30_euk_arc"/>
</dbReference>
<dbReference type="Proteomes" id="UP000242146">
    <property type="component" value="Unassembled WGS sequence"/>
</dbReference>
<comment type="caution">
    <text evidence="4">The sequence shown here is derived from an EMBL/GenBank/DDBJ whole genome shotgun (WGS) entry which is preliminary data.</text>
</comment>
<evidence type="ECO:0000256" key="1">
    <source>
        <dbReference type="ARBA" id="ARBA00007594"/>
    </source>
</evidence>
<protein>
    <submittedName>
        <fullName evidence="4">Ribosomal protein L30p/L7e</fullName>
    </submittedName>
</protein>
<sequence>MLDNNDKPLETVPEVVLRKRKQVDLHKREQQRVLREQKGKQHKALRTKFTRVDELIRGRKQLQQEANRLRTAKRRLERNGFDDEDNDKLILVVRLDDASSKRKMHPQVKKTLTSLGLDRLHAAVFVRQSKQMSEQLAVVKPYIFMGSPSLPSVRSLVMKRAHTLKDGQRVPVTDNTMVEDALSDVGVICVEDIIHELMQGDKETFDKITEYLAPFHLNLESRSRVKKQKGQLAEKAAREQALPRVYQDINTFVEYFN</sequence>
<dbReference type="InterPro" id="IPR036919">
    <property type="entry name" value="Ribo_uL30_ferredoxin-like_sf"/>
</dbReference>
<keyword evidence="2" id="KW-0175">Coiled coil</keyword>
<dbReference type="GO" id="GO:0022625">
    <property type="term" value="C:cytosolic large ribosomal subunit"/>
    <property type="evidence" value="ECO:0007669"/>
    <property type="project" value="TreeGrafter"/>
</dbReference>
<dbReference type="AlphaFoldDB" id="A0A1X2GNU7"/>
<name>A0A1X2GNU7_9FUNG</name>
<dbReference type="PANTHER" id="PTHR11524:SF26">
    <property type="entry name" value="RIBOSOME BIOGENESIS PROTEIN RLP7"/>
    <property type="match status" value="1"/>
</dbReference>
<dbReference type="GO" id="GO:0003735">
    <property type="term" value="F:structural constituent of ribosome"/>
    <property type="evidence" value="ECO:0007669"/>
    <property type="project" value="TreeGrafter"/>
</dbReference>
<dbReference type="CDD" id="cd01657">
    <property type="entry name" value="Ribosomal_L7_archeal_euk"/>
    <property type="match status" value="1"/>
</dbReference>
<evidence type="ECO:0000313" key="5">
    <source>
        <dbReference type="Proteomes" id="UP000242146"/>
    </source>
</evidence>
<organism evidence="4 5">
    <name type="scientific">Hesseltinella vesiculosa</name>
    <dbReference type="NCBI Taxonomy" id="101127"/>
    <lineage>
        <taxon>Eukaryota</taxon>
        <taxon>Fungi</taxon>
        <taxon>Fungi incertae sedis</taxon>
        <taxon>Mucoromycota</taxon>
        <taxon>Mucoromycotina</taxon>
        <taxon>Mucoromycetes</taxon>
        <taxon>Mucorales</taxon>
        <taxon>Cunninghamellaceae</taxon>
        <taxon>Hesseltinella</taxon>
    </lineage>
</organism>
<keyword evidence="5" id="KW-1185">Reference proteome</keyword>
<evidence type="ECO:0000313" key="4">
    <source>
        <dbReference type="EMBL" id="ORX58102.1"/>
    </source>
</evidence>
<keyword evidence="4" id="KW-0689">Ribosomal protein</keyword>
<dbReference type="Gene3D" id="3.30.1390.20">
    <property type="entry name" value="Ribosomal protein L30, ferredoxin-like fold domain"/>
    <property type="match status" value="1"/>
</dbReference>
<feature type="domain" description="Large ribosomal subunit protein uL30-like ferredoxin-like fold" evidence="3">
    <location>
        <begin position="100"/>
        <end position="143"/>
    </location>
</feature>
<dbReference type="Pfam" id="PF00327">
    <property type="entry name" value="Ribosomal_L30"/>
    <property type="match status" value="1"/>
</dbReference>
<dbReference type="GO" id="GO:0003723">
    <property type="term" value="F:RNA binding"/>
    <property type="evidence" value="ECO:0007669"/>
    <property type="project" value="TreeGrafter"/>
</dbReference>
<reference evidence="4 5" key="1">
    <citation type="submission" date="2016-07" db="EMBL/GenBank/DDBJ databases">
        <title>Pervasive Adenine N6-methylation of Active Genes in Fungi.</title>
        <authorList>
            <consortium name="DOE Joint Genome Institute"/>
            <person name="Mondo S.J."/>
            <person name="Dannebaum R.O."/>
            <person name="Kuo R.C."/>
            <person name="Labutti K."/>
            <person name="Haridas S."/>
            <person name="Kuo A."/>
            <person name="Salamov A."/>
            <person name="Ahrendt S.R."/>
            <person name="Lipzen A."/>
            <person name="Sullivan W."/>
            <person name="Andreopoulos W.B."/>
            <person name="Clum A."/>
            <person name="Lindquist E."/>
            <person name="Daum C."/>
            <person name="Ramamoorthy G.K."/>
            <person name="Gryganskyi A."/>
            <person name="Culley D."/>
            <person name="Magnuson J.K."/>
            <person name="James T.Y."/>
            <person name="O'Malley M.A."/>
            <person name="Stajich J.E."/>
            <person name="Spatafora J.W."/>
            <person name="Visel A."/>
            <person name="Grigoriev I.V."/>
        </authorList>
    </citation>
    <scope>NUCLEOTIDE SEQUENCE [LARGE SCALE GENOMIC DNA]</scope>
    <source>
        <strain evidence="4 5">NRRL 3301</strain>
    </source>
</reference>
<dbReference type="Gene3D" id="1.10.15.30">
    <property type="match status" value="1"/>
</dbReference>
<dbReference type="InterPro" id="IPR039699">
    <property type="entry name" value="Ribosomal_uL30"/>
</dbReference>
<accession>A0A1X2GNU7</accession>
<dbReference type="PANTHER" id="PTHR11524">
    <property type="entry name" value="60S RIBOSOMAL PROTEIN L7"/>
    <property type="match status" value="1"/>
</dbReference>
<evidence type="ECO:0000259" key="3">
    <source>
        <dbReference type="Pfam" id="PF00327"/>
    </source>
</evidence>
<dbReference type="GO" id="GO:0000463">
    <property type="term" value="P:maturation of LSU-rRNA from tricistronic rRNA transcript (SSU-rRNA, 5.8S rRNA, LSU-rRNA)"/>
    <property type="evidence" value="ECO:0007669"/>
    <property type="project" value="TreeGrafter"/>
</dbReference>
<dbReference type="STRING" id="101127.A0A1X2GNU7"/>
<comment type="similarity">
    <text evidence="1">Belongs to the universal ribosomal protein uL30 family.</text>
</comment>
<evidence type="ECO:0000256" key="2">
    <source>
        <dbReference type="SAM" id="Coils"/>
    </source>
</evidence>
<gene>
    <name evidence="4" type="ORF">DM01DRAFT_1302069</name>
</gene>
<dbReference type="EMBL" id="MCGT01000007">
    <property type="protein sequence ID" value="ORX58102.1"/>
    <property type="molecule type" value="Genomic_DNA"/>
</dbReference>
<dbReference type="InterPro" id="IPR016082">
    <property type="entry name" value="Ribosomal_uL30_ferredoxin-like"/>
</dbReference>
<keyword evidence="4" id="KW-0687">Ribonucleoprotein</keyword>